<name>A0ABT4XBK6_9PSED</name>
<dbReference type="RefSeq" id="WP_271346513.1">
    <property type="nucleotide sequence ID" value="NZ_JAQJZJ010000002.1"/>
</dbReference>
<organism evidence="1 2">
    <name type="scientific">Pseudomonas aestuarii</name>
    <dbReference type="NCBI Taxonomy" id="3018340"/>
    <lineage>
        <taxon>Bacteria</taxon>
        <taxon>Pseudomonadati</taxon>
        <taxon>Pseudomonadota</taxon>
        <taxon>Gammaproteobacteria</taxon>
        <taxon>Pseudomonadales</taxon>
        <taxon>Pseudomonadaceae</taxon>
        <taxon>Pseudomonas</taxon>
    </lineage>
</organism>
<evidence type="ECO:0008006" key="3">
    <source>
        <dbReference type="Google" id="ProtNLM"/>
    </source>
</evidence>
<accession>A0ABT4XBK6</accession>
<evidence type="ECO:0000313" key="2">
    <source>
        <dbReference type="Proteomes" id="UP001212042"/>
    </source>
</evidence>
<keyword evidence="2" id="KW-1185">Reference proteome</keyword>
<comment type="caution">
    <text evidence="1">The sequence shown here is derived from an EMBL/GenBank/DDBJ whole genome shotgun (WGS) entry which is preliminary data.</text>
</comment>
<sequence>MTFLFQHRIKITAGLRLNIGQKRGALFIEQTGGLGPFSTRPNRQQWIQAV</sequence>
<gene>
    <name evidence="1" type="ORF">PH586_04125</name>
</gene>
<protein>
    <recommendedName>
        <fullName evidence="3">DUF4236 domain-containing protein</fullName>
    </recommendedName>
</protein>
<evidence type="ECO:0000313" key="1">
    <source>
        <dbReference type="EMBL" id="MDA7085577.1"/>
    </source>
</evidence>
<reference evidence="1 2" key="1">
    <citation type="submission" date="2023-01" db="EMBL/GenBank/DDBJ databases">
        <title>Pseudomonas SA3-5T sp. nov., isolated from tidal flat sediment.</title>
        <authorList>
            <person name="Kim H.S."/>
            <person name="Kim J.-S."/>
            <person name="Suh M.K."/>
            <person name="Eom M.K."/>
            <person name="Lee J.-S."/>
        </authorList>
    </citation>
    <scope>NUCLEOTIDE SEQUENCE [LARGE SCALE GENOMIC DNA]</scope>
    <source>
        <strain evidence="1 2">SA3-5</strain>
    </source>
</reference>
<dbReference type="Proteomes" id="UP001212042">
    <property type="component" value="Unassembled WGS sequence"/>
</dbReference>
<proteinExistence type="predicted"/>
<dbReference type="EMBL" id="JAQJZJ010000002">
    <property type="protein sequence ID" value="MDA7085577.1"/>
    <property type="molecule type" value="Genomic_DNA"/>
</dbReference>